<dbReference type="RefSeq" id="WP_167187772.1">
    <property type="nucleotide sequence ID" value="NZ_JAAONZ010000010.1"/>
</dbReference>
<accession>A0A9E5JTL5</accession>
<evidence type="ECO:0000256" key="3">
    <source>
        <dbReference type="ARBA" id="ARBA00022898"/>
    </source>
</evidence>
<dbReference type="EMBL" id="JAAONZ010000010">
    <property type="protein sequence ID" value="NHO66612.1"/>
    <property type="molecule type" value="Genomic_DNA"/>
</dbReference>
<keyword evidence="3" id="KW-0663">Pyridoxal phosphate</keyword>
<dbReference type="GO" id="GO:0009435">
    <property type="term" value="P:NAD+ biosynthetic process"/>
    <property type="evidence" value="ECO:0007669"/>
    <property type="project" value="InterPro"/>
</dbReference>
<keyword evidence="5" id="KW-1185">Reference proteome</keyword>
<dbReference type="SUPFAM" id="SSF53383">
    <property type="entry name" value="PLP-dependent transferases"/>
    <property type="match status" value="1"/>
</dbReference>
<keyword evidence="2" id="KW-0378">Hydrolase</keyword>
<dbReference type="AlphaFoldDB" id="A0A9E5JTL5"/>
<dbReference type="GO" id="GO:0005737">
    <property type="term" value="C:cytoplasm"/>
    <property type="evidence" value="ECO:0007669"/>
    <property type="project" value="InterPro"/>
</dbReference>
<gene>
    <name evidence="4" type="ORF">G8770_13770</name>
</gene>
<dbReference type="InterPro" id="IPR015421">
    <property type="entry name" value="PyrdxlP-dep_Trfase_major"/>
</dbReference>
<protein>
    <recommendedName>
        <fullName evidence="6">Kynureninase</fullName>
    </recommendedName>
</protein>
<evidence type="ECO:0000313" key="4">
    <source>
        <dbReference type="EMBL" id="NHO66612.1"/>
    </source>
</evidence>
<dbReference type="InterPro" id="IPR010111">
    <property type="entry name" value="Kynureninase"/>
</dbReference>
<dbReference type="InterPro" id="IPR015422">
    <property type="entry name" value="PyrdxlP-dep_Trfase_small"/>
</dbReference>
<dbReference type="Gene3D" id="3.40.640.10">
    <property type="entry name" value="Type I PLP-dependent aspartate aminotransferase-like (Major domain)"/>
    <property type="match status" value="1"/>
</dbReference>
<evidence type="ECO:0008006" key="6">
    <source>
        <dbReference type="Google" id="ProtNLM"/>
    </source>
</evidence>
<dbReference type="Pfam" id="PF22580">
    <property type="entry name" value="KYNU_C"/>
    <property type="match status" value="1"/>
</dbReference>
<proteinExistence type="predicted"/>
<dbReference type="GO" id="GO:0030170">
    <property type="term" value="F:pyridoxal phosphate binding"/>
    <property type="evidence" value="ECO:0007669"/>
    <property type="project" value="InterPro"/>
</dbReference>
<dbReference type="InterPro" id="IPR015424">
    <property type="entry name" value="PyrdxlP-dep_Trfase"/>
</dbReference>
<dbReference type="Proteomes" id="UP000787472">
    <property type="component" value="Unassembled WGS sequence"/>
</dbReference>
<dbReference type="Gene3D" id="3.90.1150.10">
    <property type="entry name" value="Aspartate Aminotransferase, domain 1"/>
    <property type="match status" value="1"/>
</dbReference>
<dbReference type="GO" id="GO:0006569">
    <property type="term" value="P:L-tryptophan catabolic process"/>
    <property type="evidence" value="ECO:0007669"/>
    <property type="project" value="InterPro"/>
</dbReference>
<keyword evidence="1" id="KW-0662">Pyridine nucleotide biosynthesis</keyword>
<evidence type="ECO:0000256" key="1">
    <source>
        <dbReference type="ARBA" id="ARBA00022642"/>
    </source>
</evidence>
<reference evidence="4" key="1">
    <citation type="submission" date="2020-03" db="EMBL/GenBank/DDBJ databases">
        <authorList>
            <person name="Guo F."/>
        </authorList>
    </citation>
    <scope>NUCLEOTIDE SEQUENCE</scope>
    <source>
        <strain evidence="4">JCM 30134</strain>
    </source>
</reference>
<evidence type="ECO:0000313" key="5">
    <source>
        <dbReference type="Proteomes" id="UP000787472"/>
    </source>
</evidence>
<dbReference type="GO" id="GO:0030429">
    <property type="term" value="F:kynureninase activity"/>
    <property type="evidence" value="ECO:0007669"/>
    <property type="project" value="InterPro"/>
</dbReference>
<name>A0A9E5JTL5_9GAMM</name>
<sequence length="401" mass="45609">MPTPAKDFDTLAQQLAPHYSRFAVDQRLLFTGHSHQAWPDVAREGQLEAFDCAAQHVDEKWETALTKANVLRNYLKNWYDDDRGQYCLAENTHLLLCSWLSALDLKRKPRILTTDGEFHSLYRQLHRLQEMGIEVIQVASHPIESFADRLIDQLNDRTAAVMISRVYFETSLIQPSLQAMAAAAQAHQVPMLIDDYHGTHVAPLSIQREQLQHCYLVTGGYKYLQWGEGNCFLRYPEDCPLKPVMTGWYASFSDLDQPRGPQPVGFNSDHQKFATATYDPTSQFRAARVVEFFQQQGLTKTVLQHHYQTQIQYLANAFSELKLPRAHIERAHAQPLSMNGGFLSLRSAKANALCEQLKLQGVLTDCRGDYLRFGVAPYITRAQMDKAMNILAATMSLVDFA</sequence>
<organism evidence="4 5">
    <name type="scientific">Pseudomaricurvus hydrocarbonicus</name>
    <dbReference type="NCBI Taxonomy" id="1470433"/>
    <lineage>
        <taxon>Bacteria</taxon>
        <taxon>Pseudomonadati</taxon>
        <taxon>Pseudomonadota</taxon>
        <taxon>Gammaproteobacteria</taxon>
        <taxon>Cellvibrionales</taxon>
        <taxon>Cellvibrionaceae</taxon>
        <taxon>Pseudomaricurvus</taxon>
    </lineage>
</organism>
<evidence type="ECO:0000256" key="2">
    <source>
        <dbReference type="ARBA" id="ARBA00022801"/>
    </source>
</evidence>
<comment type="caution">
    <text evidence="4">The sequence shown here is derived from an EMBL/GenBank/DDBJ whole genome shotgun (WGS) entry which is preliminary data.</text>
</comment>